<feature type="domain" description="FAD-binding" evidence="4">
    <location>
        <begin position="134"/>
        <end position="330"/>
    </location>
</feature>
<dbReference type="Gene3D" id="3.50.50.60">
    <property type="entry name" value="FAD/NAD(P)-binding domain"/>
    <property type="match status" value="1"/>
</dbReference>
<gene>
    <name evidence="5" type="ORF">HTZ77_18810</name>
</gene>
<dbReference type="Proteomes" id="UP000586042">
    <property type="component" value="Unassembled WGS sequence"/>
</dbReference>
<dbReference type="PRINTS" id="PR00420">
    <property type="entry name" value="RNGMNOXGNASE"/>
</dbReference>
<evidence type="ECO:0000313" key="6">
    <source>
        <dbReference type="Proteomes" id="UP000586042"/>
    </source>
</evidence>
<dbReference type="RefSeq" id="WP_175590927.1">
    <property type="nucleotide sequence ID" value="NZ_JABWGN010000007.1"/>
</dbReference>
<evidence type="ECO:0000256" key="1">
    <source>
        <dbReference type="ARBA" id="ARBA00023002"/>
    </source>
</evidence>
<accession>A0A7Y6I898</accession>
<dbReference type="SUPFAM" id="SSF51905">
    <property type="entry name" value="FAD/NAD(P)-binding domain"/>
    <property type="match status" value="1"/>
</dbReference>
<dbReference type="GO" id="GO:0004497">
    <property type="term" value="F:monooxygenase activity"/>
    <property type="evidence" value="ECO:0007669"/>
    <property type="project" value="UniProtKB-KW"/>
</dbReference>
<proteinExistence type="predicted"/>
<keyword evidence="6" id="KW-1185">Reference proteome</keyword>
<dbReference type="InterPro" id="IPR050493">
    <property type="entry name" value="FAD-dep_Monooxygenase_BioMet"/>
</dbReference>
<dbReference type="Pfam" id="PF01494">
    <property type="entry name" value="FAD_binding_3"/>
    <property type="match status" value="1"/>
</dbReference>
<dbReference type="Gene3D" id="3.30.9.30">
    <property type="match status" value="1"/>
</dbReference>
<name>A0A7Y6I898_9ACTN</name>
<evidence type="ECO:0000313" key="5">
    <source>
        <dbReference type="EMBL" id="NUW33464.1"/>
    </source>
</evidence>
<dbReference type="EMBL" id="JABWGN010000007">
    <property type="protein sequence ID" value="NUW33464.1"/>
    <property type="molecule type" value="Genomic_DNA"/>
</dbReference>
<dbReference type="PANTHER" id="PTHR13789:SF268">
    <property type="entry name" value="5-METHYLPHENAZINE-1-CARBOXYLATE 1-MONOOXYGENASE"/>
    <property type="match status" value="1"/>
</dbReference>
<evidence type="ECO:0000256" key="3">
    <source>
        <dbReference type="SAM" id="SignalP"/>
    </source>
</evidence>
<keyword evidence="3" id="KW-0732">Signal</keyword>
<dbReference type="SUPFAM" id="SSF54373">
    <property type="entry name" value="FAD-linked reductases, C-terminal domain"/>
    <property type="match status" value="1"/>
</dbReference>
<dbReference type="GO" id="GO:0071949">
    <property type="term" value="F:FAD binding"/>
    <property type="evidence" value="ECO:0007669"/>
    <property type="project" value="InterPro"/>
</dbReference>
<feature type="signal peptide" evidence="3">
    <location>
        <begin position="1"/>
        <end position="21"/>
    </location>
</feature>
<dbReference type="PANTHER" id="PTHR13789">
    <property type="entry name" value="MONOOXYGENASE"/>
    <property type="match status" value="1"/>
</dbReference>
<sequence>MRVIIAGAGIGGLTTALSLHAAGITDVVVHESVQEIRPLGVGINILPHAVRELVELGLGDRLARIGVATGDLTFVNRYGQVIWSEPRGEAAGYNWPQYSIHRGRLQFMLLDAVRERLGPDSVITGSPVTGLDHDADLLVGADGIRSSVRAAMFPEEGEPLWSGEVLWRGTTYSKPFMTGRSMLMAGDDVQRVVVYPIAPPEPDGRVLINWAIQRRAAETVPRGDWNRRVEIGKFLHHVADWRFEQLDIPELINGAEAVYEYPMVDRDPLPYWSKERVTLLGDAAHPMYPTGSNGGTQSIIDARVLAYALATGRGVEWYEEQRRPTTAQIVASNRKDGPEVVLRMAHQKAPEGFDDIEDVMPLAELEEIATGYKKTAGFLPSVLNERASWSVPA</sequence>
<organism evidence="5 6">
    <name type="scientific">Nonomuraea montanisoli</name>
    <dbReference type="NCBI Taxonomy" id="2741721"/>
    <lineage>
        <taxon>Bacteria</taxon>
        <taxon>Bacillati</taxon>
        <taxon>Actinomycetota</taxon>
        <taxon>Actinomycetes</taxon>
        <taxon>Streptosporangiales</taxon>
        <taxon>Streptosporangiaceae</taxon>
        <taxon>Nonomuraea</taxon>
    </lineage>
</organism>
<dbReference type="InterPro" id="IPR002938">
    <property type="entry name" value="FAD-bd"/>
</dbReference>
<protein>
    <submittedName>
        <fullName evidence="5">Flavin-dependent oxidoreductase</fullName>
    </submittedName>
</protein>
<dbReference type="InterPro" id="IPR036188">
    <property type="entry name" value="FAD/NAD-bd_sf"/>
</dbReference>
<keyword evidence="2" id="KW-0503">Monooxygenase</keyword>
<evidence type="ECO:0000259" key="4">
    <source>
        <dbReference type="Pfam" id="PF01494"/>
    </source>
</evidence>
<feature type="chain" id="PRO_5039565502" evidence="3">
    <location>
        <begin position="22"/>
        <end position="393"/>
    </location>
</feature>
<dbReference type="AlphaFoldDB" id="A0A7Y6I898"/>
<keyword evidence="1" id="KW-0560">Oxidoreductase</keyword>
<evidence type="ECO:0000256" key="2">
    <source>
        <dbReference type="ARBA" id="ARBA00023033"/>
    </source>
</evidence>
<comment type="caution">
    <text evidence="5">The sequence shown here is derived from an EMBL/GenBank/DDBJ whole genome shotgun (WGS) entry which is preliminary data.</text>
</comment>
<reference evidence="5 6" key="1">
    <citation type="submission" date="2020-06" db="EMBL/GenBank/DDBJ databases">
        <title>Nonomuraea sp. SMC257, a novel actinomycete isolated from soil.</title>
        <authorList>
            <person name="Chanama M."/>
        </authorList>
    </citation>
    <scope>NUCLEOTIDE SEQUENCE [LARGE SCALE GENOMIC DNA]</scope>
    <source>
        <strain evidence="5 6">SMC257</strain>
    </source>
</reference>